<accession>A0A3B0TAE9</accession>
<protein>
    <recommendedName>
        <fullName evidence="1">VWFA domain-containing protein</fullName>
    </recommendedName>
</protein>
<sequence>MIPKDLFKKVKQIEIKTSRLVSNVFAGQYHSAFKGQGIEFDEVREYNIGDDVRAIDWNVTARMGKPYIKKFVEERELTVMILVDVSLSCRFGSVSTLKSQIAAEVASLLALSAIRNNDKVGLILFTNEIEVFIPPRKGSSHVLRMIREILYFQPKGKLTDLSHSLEYLNRVVSKKSIAFLISDFYQDDADGFLKKSLSITNRHHDLIAITLNDPREEKLEDCGLISLEEAETGQTLMIDSSNALYRQQYIQLNQERLNARKQLFRGVGMDSIDISTEGSYSDEIIKFFMKRRHRM</sequence>
<dbReference type="InterPro" id="IPR002035">
    <property type="entry name" value="VWF_A"/>
</dbReference>
<dbReference type="SUPFAM" id="SSF53300">
    <property type="entry name" value="vWA-like"/>
    <property type="match status" value="1"/>
</dbReference>
<evidence type="ECO:0000259" key="1">
    <source>
        <dbReference type="SMART" id="SM00327"/>
    </source>
</evidence>
<dbReference type="Pfam" id="PF01882">
    <property type="entry name" value="DUF58"/>
    <property type="match status" value="1"/>
</dbReference>
<name>A0A3B0TAE9_9ZZZZ</name>
<dbReference type="InterPro" id="IPR036465">
    <property type="entry name" value="vWFA_dom_sf"/>
</dbReference>
<gene>
    <name evidence="2" type="ORF">MNBD_BACTEROID05-939</name>
</gene>
<dbReference type="AlphaFoldDB" id="A0A3B0TAE9"/>
<feature type="domain" description="VWFA" evidence="1">
    <location>
        <begin position="76"/>
        <end position="242"/>
    </location>
</feature>
<dbReference type="InterPro" id="IPR002881">
    <property type="entry name" value="DUF58"/>
</dbReference>
<reference evidence="2" key="1">
    <citation type="submission" date="2018-06" db="EMBL/GenBank/DDBJ databases">
        <authorList>
            <person name="Zhirakovskaya E."/>
        </authorList>
    </citation>
    <scope>NUCLEOTIDE SEQUENCE</scope>
</reference>
<dbReference type="Gene3D" id="3.40.50.410">
    <property type="entry name" value="von Willebrand factor, type A domain"/>
    <property type="match status" value="1"/>
</dbReference>
<dbReference type="SMART" id="SM00327">
    <property type="entry name" value="VWA"/>
    <property type="match status" value="1"/>
</dbReference>
<dbReference type="EMBL" id="UOEN01000248">
    <property type="protein sequence ID" value="VAW15028.1"/>
    <property type="molecule type" value="Genomic_DNA"/>
</dbReference>
<dbReference type="CDD" id="cd00198">
    <property type="entry name" value="vWFA"/>
    <property type="match status" value="1"/>
</dbReference>
<proteinExistence type="predicted"/>
<dbReference type="PANTHER" id="PTHR33608">
    <property type="entry name" value="BLL2464 PROTEIN"/>
    <property type="match status" value="1"/>
</dbReference>
<evidence type="ECO:0000313" key="2">
    <source>
        <dbReference type="EMBL" id="VAW15028.1"/>
    </source>
</evidence>
<organism evidence="2">
    <name type="scientific">hydrothermal vent metagenome</name>
    <dbReference type="NCBI Taxonomy" id="652676"/>
    <lineage>
        <taxon>unclassified sequences</taxon>
        <taxon>metagenomes</taxon>
        <taxon>ecological metagenomes</taxon>
    </lineage>
</organism>
<dbReference type="PANTHER" id="PTHR33608:SF6">
    <property type="entry name" value="BLL2464 PROTEIN"/>
    <property type="match status" value="1"/>
</dbReference>